<accession>A0A2N3G6V6</accession>
<sequence length="268" mass="30655">MKAYLARLVAETPSSVEALNDVREYLQARVLGVLQRQGAMIPLAFQRGTALRFLFATARYSEDLDFSLEGKATKYDFRGYLSEISKEFVAEGYEVQVKLSDKKIVHSAFVRFPGLPFELGLSPHDRQTLSVKLEVDTQPPEGATLATTVVRRYLPLQLHHHDQASLLAGKLHAVLHRPYLKGRDVYDLIWYLSDPTWPSPNIEFLNNALRQTGWEGRSLNPRNWRRAVREKMRDVAWDRVEDDARPFLGPGSDPSMLTKNNLLRLLRP</sequence>
<protein>
    <recommendedName>
        <fullName evidence="3">Nucleotidyl transferase AbiEii/AbiGii toxin family protein</fullName>
    </recommendedName>
</protein>
<comment type="caution">
    <text evidence="1">The sequence shown here is derived from an EMBL/GenBank/DDBJ whole genome shotgun (WGS) entry which is preliminary data.</text>
</comment>
<reference evidence="1 2" key="1">
    <citation type="journal article" date="2017" name="ISME J.">
        <title>Potential for microbial H2 and metal transformations associated with novel bacteria and archaea in deep terrestrial subsurface sediments.</title>
        <authorList>
            <person name="Hernsdorf A.W."/>
            <person name="Amano Y."/>
            <person name="Miyakawa K."/>
            <person name="Ise K."/>
            <person name="Suzuki Y."/>
            <person name="Anantharaman K."/>
            <person name="Probst A."/>
            <person name="Burstein D."/>
            <person name="Thomas B.C."/>
            <person name="Banfield J.F."/>
        </authorList>
    </citation>
    <scope>NUCLEOTIDE SEQUENCE [LARGE SCALE GENOMIC DNA]</scope>
    <source>
        <strain evidence="1">HGW-Actinobacteria-3</strain>
    </source>
</reference>
<dbReference type="InterPro" id="IPR014942">
    <property type="entry name" value="AbiEii"/>
</dbReference>
<evidence type="ECO:0000313" key="2">
    <source>
        <dbReference type="Proteomes" id="UP000233654"/>
    </source>
</evidence>
<dbReference type="Gene3D" id="3.10.450.620">
    <property type="entry name" value="JHP933, nucleotidyltransferase-like core domain"/>
    <property type="match status" value="1"/>
</dbReference>
<organism evidence="1 2">
    <name type="scientific">Candidatus Anoxymicrobium japonicum</name>
    <dbReference type="NCBI Taxonomy" id="2013648"/>
    <lineage>
        <taxon>Bacteria</taxon>
        <taxon>Bacillati</taxon>
        <taxon>Actinomycetota</taxon>
        <taxon>Candidatus Geothermincolia</taxon>
        <taxon>Candidatus Geothermincolales</taxon>
        <taxon>Candidatus Anoxymicrobiaceae</taxon>
        <taxon>Candidatus Anoxymicrobium</taxon>
    </lineage>
</organism>
<evidence type="ECO:0000313" key="1">
    <source>
        <dbReference type="EMBL" id="PKQ28324.1"/>
    </source>
</evidence>
<evidence type="ECO:0008006" key="3">
    <source>
        <dbReference type="Google" id="ProtNLM"/>
    </source>
</evidence>
<dbReference type="Pfam" id="PF08843">
    <property type="entry name" value="AbiEii"/>
    <property type="match status" value="1"/>
</dbReference>
<dbReference type="AlphaFoldDB" id="A0A2N3G6V6"/>
<proteinExistence type="predicted"/>
<dbReference type="Proteomes" id="UP000233654">
    <property type="component" value="Unassembled WGS sequence"/>
</dbReference>
<gene>
    <name evidence="1" type="ORF">CVT63_03380</name>
</gene>
<name>A0A2N3G6V6_9ACTN</name>
<dbReference type="EMBL" id="PHEX01000021">
    <property type="protein sequence ID" value="PKQ28324.1"/>
    <property type="molecule type" value="Genomic_DNA"/>
</dbReference>